<evidence type="ECO:0000313" key="2">
    <source>
        <dbReference type="Proteomes" id="UP001153332"/>
    </source>
</evidence>
<evidence type="ECO:0000313" key="1">
    <source>
        <dbReference type="EMBL" id="KAJ8123184.1"/>
    </source>
</evidence>
<sequence>MSSEKGPVATEAPPFTPSAPQAPSVDSVEAIAEAARATLKRHREATPTSPSSVLPPTFSSDLPPSPSKVARIGVLSSRHSPAPMTAAAAIEDERRREEEQYRLQVSGVTDNPAYRAQTALMSANALALSRPQEEPQENHQPVEAQPEASPPPAIPIPNMGDSEHKLDAGPDENSATIESLSGASAPVEASPSSMDIDTRNSQVGLGSQPPVQMEEKGVQSLSYPGILPPNVNMAAPPARGMSMPMTAAPTAPRSPNSKKHKCPYCETEFTRHHNLKSHLLTHSQEKPYKATTSAMAGVIYDGTMNDSDMTEEEKRRLSGLPSIKAQHVEGILIIPNIPIPHSPTPALGVSQGQLFPQNPERGSASSTSHTPGTSIASLPIGSGNASMYAQAAMTESPKPLSPGLQAQDSANANRQRSPSLTTQFQQQHFGRNQSDRRTPPGSYSHVFNPTTLHAETDAVPGFTAADAARFAVSVVGAQTAASQQGSGSSAQQHIPPAPGHTRTPSGAGQNGSSGDSTSNNLFATDQGVWAYIHSLEEQVRHLGDRVHAMEASERSREEKITYLTTEVAALRAQTELNNDVSEKTV</sequence>
<organism evidence="1 2">
    <name type="scientific">Lasiodiplodia mahajangana</name>
    <dbReference type="NCBI Taxonomy" id="1108764"/>
    <lineage>
        <taxon>Eukaryota</taxon>
        <taxon>Fungi</taxon>
        <taxon>Dikarya</taxon>
        <taxon>Ascomycota</taxon>
        <taxon>Pezizomycotina</taxon>
        <taxon>Dothideomycetes</taxon>
        <taxon>Dothideomycetes incertae sedis</taxon>
        <taxon>Botryosphaeriales</taxon>
        <taxon>Botryosphaeriaceae</taxon>
        <taxon>Lasiodiplodia</taxon>
    </lineage>
</organism>
<comment type="caution">
    <text evidence="1">The sequence shown here is derived from an EMBL/GenBank/DDBJ whole genome shotgun (WGS) entry which is preliminary data.</text>
</comment>
<keyword evidence="2" id="KW-1185">Reference proteome</keyword>
<dbReference type="EMBL" id="JAPUUL010003393">
    <property type="protein sequence ID" value="KAJ8123184.1"/>
    <property type="molecule type" value="Genomic_DNA"/>
</dbReference>
<accession>A0ACC2J6U2</accession>
<name>A0ACC2J6U2_9PEZI</name>
<reference evidence="1" key="1">
    <citation type="submission" date="2022-12" db="EMBL/GenBank/DDBJ databases">
        <title>Genome Sequence of Lasiodiplodia mahajangana.</title>
        <authorList>
            <person name="Buettner E."/>
        </authorList>
    </citation>
    <scope>NUCLEOTIDE SEQUENCE</scope>
    <source>
        <strain evidence="1">VT137</strain>
    </source>
</reference>
<gene>
    <name evidence="1" type="ORF">O1611_g9654</name>
</gene>
<dbReference type="Proteomes" id="UP001153332">
    <property type="component" value="Unassembled WGS sequence"/>
</dbReference>
<protein>
    <submittedName>
        <fullName evidence="1">Uncharacterized protein</fullName>
    </submittedName>
</protein>
<proteinExistence type="predicted"/>